<proteinExistence type="predicted"/>
<dbReference type="InterPro" id="IPR027417">
    <property type="entry name" value="P-loop_NTPase"/>
</dbReference>
<organism evidence="5 6">
    <name type="scientific">Geobacter metallireducens (strain ATCC 53774 / DSM 7210 / GS-15)</name>
    <dbReference type="NCBI Taxonomy" id="269799"/>
    <lineage>
        <taxon>Bacteria</taxon>
        <taxon>Pseudomonadati</taxon>
        <taxon>Thermodesulfobacteriota</taxon>
        <taxon>Desulfuromonadia</taxon>
        <taxon>Geobacterales</taxon>
        <taxon>Geobacteraceae</taxon>
        <taxon>Geobacter</taxon>
    </lineage>
</organism>
<dbReference type="STRING" id="269799.Gmet_1403"/>
<dbReference type="EMBL" id="CP000148">
    <property type="protein sequence ID" value="ABB31637.1"/>
    <property type="molecule type" value="Genomic_DNA"/>
</dbReference>
<dbReference type="InterPro" id="IPR003439">
    <property type="entry name" value="ABC_transporter-like_ATP-bd"/>
</dbReference>
<dbReference type="Gene3D" id="3.40.50.300">
    <property type="entry name" value="P-loop containing nucleotide triphosphate hydrolases"/>
    <property type="match status" value="1"/>
</dbReference>
<protein>
    <submittedName>
        <fullName evidence="5">ABC transporter, ATP-binding protein</fullName>
    </submittedName>
</protein>
<evidence type="ECO:0000259" key="4">
    <source>
        <dbReference type="PROSITE" id="PS50893"/>
    </source>
</evidence>
<evidence type="ECO:0000256" key="1">
    <source>
        <dbReference type="ARBA" id="ARBA00022448"/>
    </source>
</evidence>
<dbReference type="KEGG" id="gme:Gmet_1403"/>
<dbReference type="eggNOG" id="COG1131">
    <property type="taxonomic scope" value="Bacteria"/>
</dbReference>
<dbReference type="RefSeq" id="WP_004511664.1">
    <property type="nucleotide sequence ID" value="NC_007517.1"/>
</dbReference>
<keyword evidence="1" id="KW-0813">Transport</keyword>
<evidence type="ECO:0000256" key="3">
    <source>
        <dbReference type="ARBA" id="ARBA00022840"/>
    </source>
</evidence>
<reference evidence="5 6" key="2">
    <citation type="journal article" date="2009" name="BMC Microbiol.">
        <title>The genome sequence of Geobacter metallireducens: features of metabolism, physiology and regulation common and dissimilar to Geobacter sulfurreducens.</title>
        <authorList>
            <person name="Aklujkar M."/>
            <person name="Krushkal J."/>
            <person name="DiBartolo G."/>
            <person name="Lapidus A."/>
            <person name="Land M.L."/>
            <person name="Lovley D.R."/>
        </authorList>
    </citation>
    <scope>NUCLEOTIDE SEQUENCE [LARGE SCALE GENOMIC DNA]</scope>
    <source>
        <strain evidence="6">ATCC 53774 / DSM 7210 / GS-15</strain>
    </source>
</reference>
<dbReference type="InterPro" id="IPR003593">
    <property type="entry name" value="AAA+_ATPase"/>
</dbReference>
<dbReference type="PANTHER" id="PTHR42939">
    <property type="entry name" value="ABC TRANSPORTER ATP-BINDING PROTEIN ALBC-RELATED"/>
    <property type="match status" value="1"/>
</dbReference>
<dbReference type="CDD" id="cd03230">
    <property type="entry name" value="ABC_DR_subfamily_A"/>
    <property type="match status" value="1"/>
</dbReference>
<name>Q39VT7_GEOMG</name>
<dbReference type="Pfam" id="PF00005">
    <property type="entry name" value="ABC_tran"/>
    <property type="match status" value="1"/>
</dbReference>
<dbReference type="GO" id="GO:0005524">
    <property type="term" value="F:ATP binding"/>
    <property type="evidence" value="ECO:0007669"/>
    <property type="project" value="UniProtKB-KW"/>
</dbReference>
<evidence type="ECO:0000256" key="2">
    <source>
        <dbReference type="ARBA" id="ARBA00022741"/>
    </source>
</evidence>
<dbReference type="HOGENOM" id="CLU_000604_1_2_7"/>
<evidence type="ECO:0000313" key="6">
    <source>
        <dbReference type="Proteomes" id="UP000007073"/>
    </source>
</evidence>
<keyword evidence="3 5" id="KW-0067">ATP-binding</keyword>
<sequence length="296" mass="32351">MTDNIEIDIANLGKTYRGKKHTIVQALKGLNIAIRKGEVFGFLGPNGAGKSTTIKILTGQIKGSEGSATIQGVPVEDPTSRKKLGYLPENPSFYDFLTAREYLRLVGNAYGMSPNAISCSTGEVLAKLELEHAADRPIRGYSKGMVQRLGLAQAMLADPELLILDEPMSGLDPLGRALVKDLIKELKQAGKTIFFSTHITADVEIVCDRVGILVGGELKALDRVESILDQGIDGYRLSFAAAEERTIEQLVAVDELKATLEHILAQGGRIERIEPLRRDLERYFLDVVKGTNHEHS</sequence>
<accession>Q39VT7</accession>
<dbReference type="SMART" id="SM00382">
    <property type="entry name" value="AAA"/>
    <property type="match status" value="1"/>
</dbReference>
<dbReference type="SUPFAM" id="SSF52540">
    <property type="entry name" value="P-loop containing nucleoside triphosphate hydrolases"/>
    <property type="match status" value="1"/>
</dbReference>
<dbReference type="PANTHER" id="PTHR42939:SF1">
    <property type="entry name" value="ABC TRANSPORTER ATP-BINDING PROTEIN ALBC-RELATED"/>
    <property type="match status" value="1"/>
</dbReference>
<dbReference type="GO" id="GO:0016887">
    <property type="term" value="F:ATP hydrolysis activity"/>
    <property type="evidence" value="ECO:0007669"/>
    <property type="project" value="InterPro"/>
</dbReference>
<dbReference type="AlphaFoldDB" id="Q39VT7"/>
<gene>
    <name evidence="5" type="ordered locus">Gmet_1403</name>
</gene>
<dbReference type="InterPro" id="IPR051782">
    <property type="entry name" value="ABC_Transporter_VariousFunc"/>
</dbReference>
<reference evidence="5 6" key="1">
    <citation type="submission" date="2005-10" db="EMBL/GenBank/DDBJ databases">
        <title>Complete sequence of Geobacter metallireducens GS-15.</title>
        <authorList>
            <consortium name="US DOE Joint Genome Institute"/>
            <person name="Copeland A."/>
            <person name="Lucas S."/>
            <person name="Lapidus A."/>
            <person name="Barry K."/>
            <person name="Detter J.C."/>
            <person name="Glavina T."/>
            <person name="Hammon N."/>
            <person name="Israni S."/>
            <person name="Pitluck S."/>
            <person name="Di Bartolo G."/>
            <person name="Chain P."/>
            <person name="Schmutz J."/>
            <person name="Larimer F."/>
            <person name="Land M."/>
            <person name="Kyrpides N."/>
            <person name="Ivanova N."/>
            <person name="Richardson P."/>
        </authorList>
    </citation>
    <scope>NUCLEOTIDE SEQUENCE [LARGE SCALE GENOMIC DNA]</scope>
    <source>
        <strain evidence="6">ATCC 53774 / DSM 7210 / GS-15</strain>
    </source>
</reference>
<keyword evidence="6" id="KW-1185">Reference proteome</keyword>
<feature type="domain" description="ABC transporter" evidence="4">
    <location>
        <begin position="7"/>
        <end position="240"/>
    </location>
</feature>
<dbReference type="Proteomes" id="UP000007073">
    <property type="component" value="Chromosome"/>
</dbReference>
<dbReference type="PROSITE" id="PS50893">
    <property type="entry name" value="ABC_TRANSPORTER_2"/>
    <property type="match status" value="1"/>
</dbReference>
<keyword evidence="2" id="KW-0547">Nucleotide-binding</keyword>
<evidence type="ECO:0000313" key="5">
    <source>
        <dbReference type="EMBL" id="ABB31637.1"/>
    </source>
</evidence>